<dbReference type="AlphaFoldDB" id="A0A5H2XR23"/>
<gene>
    <name evidence="3" type="ORF">Prudu_1458S000900</name>
    <name evidence="2" type="ORF">Prudu_512S000200</name>
</gene>
<keyword evidence="3" id="KW-0808">Transferase</keyword>
<reference evidence="3" key="1">
    <citation type="journal article" date="2019" name="Science">
        <title>Mutation of a bHLH transcription factor allowed almond domestication.</title>
        <authorList>
            <person name="Sanchez-Perez R."/>
            <person name="Pavan S."/>
            <person name="Mazzeo R."/>
            <person name="Moldovan C."/>
            <person name="Aiese Cigliano R."/>
            <person name="Del Cueto J."/>
            <person name="Ricciardi F."/>
            <person name="Lotti C."/>
            <person name="Ricciardi L."/>
            <person name="Dicenta F."/>
            <person name="Lopez-Marques R.L."/>
            <person name="Lindberg Moller B."/>
        </authorList>
    </citation>
    <scope>NUCLEOTIDE SEQUENCE</scope>
</reference>
<keyword evidence="3" id="KW-0489">Methyltransferase</keyword>
<evidence type="ECO:0000313" key="3">
    <source>
        <dbReference type="EMBL" id="BBN70327.1"/>
    </source>
</evidence>
<evidence type="ECO:0000256" key="1">
    <source>
        <dbReference type="SAM" id="MobiDB-lite"/>
    </source>
</evidence>
<evidence type="ECO:0000313" key="2">
    <source>
        <dbReference type="EMBL" id="BBN68648.1"/>
    </source>
</evidence>
<feature type="compositionally biased region" description="Low complexity" evidence="1">
    <location>
        <begin position="18"/>
        <end position="28"/>
    </location>
</feature>
<name>A0A5H2XR23_PRUDU</name>
<accession>A0A5H2XR23</accession>
<sequence>MKKKCNSACKLHDRPTGSQSKSSVIDSSSHPEHLNASSGYSLLAESDMEMEDDITLSDRDQGVNDSIEALNGKSDLIDDELDLKRQLHMPQSSPEWREAQGVFCEKVSCSLSSQLCKLSE</sequence>
<dbReference type="GO" id="GO:0008168">
    <property type="term" value="F:methyltransferase activity"/>
    <property type="evidence" value="ECO:0007669"/>
    <property type="project" value="UniProtKB-KW"/>
</dbReference>
<dbReference type="EMBL" id="AP021795">
    <property type="protein sequence ID" value="BBN70327.1"/>
    <property type="molecule type" value="Genomic_DNA"/>
</dbReference>
<feature type="non-terminal residue" evidence="3">
    <location>
        <position position="120"/>
    </location>
</feature>
<dbReference type="EMBL" id="AP020849">
    <property type="protein sequence ID" value="BBN68648.1"/>
    <property type="molecule type" value="Genomic_DNA"/>
</dbReference>
<organism evidence="3">
    <name type="scientific">Prunus dulcis</name>
    <name type="common">Almond</name>
    <name type="synonym">Amygdalus dulcis</name>
    <dbReference type="NCBI Taxonomy" id="3755"/>
    <lineage>
        <taxon>Eukaryota</taxon>
        <taxon>Viridiplantae</taxon>
        <taxon>Streptophyta</taxon>
        <taxon>Embryophyta</taxon>
        <taxon>Tracheophyta</taxon>
        <taxon>Spermatophyta</taxon>
        <taxon>Magnoliopsida</taxon>
        <taxon>eudicotyledons</taxon>
        <taxon>Gunneridae</taxon>
        <taxon>Pentapetalae</taxon>
        <taxon>rosids</taxon>
        <taxon>fabids</taxon>
        <taxon>Rosales</taxon>
        <taxon>Rosaceae</taxon>
        <taxon>Amygdaloideae</taxon>
        <taxon>Amygdaleae</taxon>
        <taxon>Prunus</taxon>
    </lineage>
</organism>
<feature type="region of interest" description="Disordered" evidence="1">
    <location>
        <begin position="1"/>
        <end position="51"/>
    </location>
</feature>
<dbReference type="GO" id="GO:0032259">
    <property type="term" value="P:methylation"/>
    <property type="evidence" value="ECO:0007669"/>
    <property type="project" value="UniProtKB-KW"/>
</dbReference>
<proteinExistence type="predicted"/>
<protein>
    <submittedName>
        <fullName evidence="3">Histone-lysine N-methyltransferase</fullName>
    </submittedName>
</protein>